<dbReference type="SUPFAM" id="SSF54909">
    <property type="entry name" value="Dimeric alpha+beta barrel"/>
    <property type="match status" value="1"/>
</dbReference>
<evidence type="ECO:0000313" key="2">
    <source>
        <dbReference type="EMBL" id="SQH73000.1"/>
    </source>
</evidence>
<dbReference type="InterPro" id="IPR011008">
    <property type="entry name" value="Dimeric_a/b-barrel"/>
</dbReference>
<gene>
    <name evidence="2" type="ORF">NCTC12858_00838</name>
</gene>
<dbReference type="PROSITE" id="PS51502">
    <property type="entry name" value="S_R_A_B_BARREL"/>
    <property type="match status" value="1"/>
</dbReference>
<dbReference type="InterPro" id="IPR013097">
    <property type="entry name" value="Dabb"/>
</dbReference>
<organism evidence="2 3">
    <name type="scientific">Porphyromonas crevioricanis</name>
    <dbReference type="NCBI Taxonomy" id="393921"/>
    <lineage>
        <taxon>Bacteria</taxon>
        <taxon>Pseudomonadati</taxon>
        <taxon>Bacteroidota</taxon>
        <taxon>Bacteroidia</taxon>
        <taxon>Bacteroidales</taxon>
        <taxon>Porphyromonadaceae</taxon>
        <taxon>Porphyromonas</taxon>
    </lineage>
</organism>
<name>A0A2X4PJV4_9PORP</name>
<reference evidence="2 3" key="1">
    <citation type="submission" date="2018-06" db="EMBL/GenBank/DDBJ databases">
        <authorList>
            <consortium name="Pathogen Informatics"/>
            <person name="Doyle S."/>
        </authorList>
    </citation>
    <scope>NUCLEOTIDE SEQUENCE [LARGE SCALE GENOMIC DNA]</scope>
    <source>
        <strain evidence="2 3">NCTC12858</strain>
    </source>
</reference>
<dbReference type="EMBL" id="LS483447">
    <property type="protein sequence ID" value="SQH73000.1"/>
    <property type="molecule type" value="Genomic_DNA"/>
</dbReference>
<dbReference type="RefSeq" id="WP_023940992.1">
    <property type="nucleotide sequence ID" value="NZ_LS483447.1"/>
</dbReference>
<evidence type="ECO:0000313" key="3">
    <source>
        <dbReference type="Proteomes" id="UP000249300"/>
    </source>
</evidence>
<dbReference type="SMART" id="SM00886">
    <property type="entry name" value="Dabb"/>
    <property type="match status" value="1"/>
</dbReference>
<dbReference type="Proteomes" id="UP000249300">
    <property type="component" value="Chromosome 1"/>
</dbReference>
<dbReference type="Pfam" id="PF07876">
    <property type="entry name" value="Dabb"/>
    <property type="match status" value="1"/>
</dbReference>
<keyword evidence="3" id="KW-1185">Reference proteome</keyword>
<protein>
    <submittedName>
        <fullName evidence="2">Stress responsive A/B Barrel Domain</fullName>
    </submittedName>
</protein>
<proteinExistence type="predicted"/>
<dbReference type="AlphaFoldDB" id="A0A2X4PJV4"/>
<dbReference type="PANTHER" id="PTHR37832:SF1">
    <property type="entry name" value="STRESS-RESPONSE A_B BARREL DOMAIN-CONTAINING PROTEIN"/>
    <property type="match status" value="1"/>
</dbReference>
<sequence>MLRHIVLFALDGFPTPGDKQRHLLRIKTSLEVLPQEINVLNSLSVRLNVNHEEEYDFLLETEFNCEDCLKAYQDHPLHQRVIEDFVKPHLKSRACVDYIL</sequence>
<dbReference type="PANTHER" id="PTHR37832">
    <property type="entry name" value="BLL2683 PROTEIN"/>
    <property type="match status" value="1"/>
</dbReference>
<feature type="domain" description="Stress-response A/B barrel" evidence="1">
    <location>
        <begin position="2"/>
        <end position="98"/>
    </location>
</feature>
<dbReference type="Gene3D" id="3.30.70.100">
    <property type="match status" value="1"/>
</dbReference>
<accession>A0A2X4PJV4</accession>
<evidence type="ECO:0000259" key="1">
    <source>
        <dbReference type="PROSITE" id="PS51502"/>
    </source>
</evidence>
<dbReference type="KEGG" id="pcre:NCTC12858_00838"/>